<accession>A0A1A9W9X9</accession>
<keyword evidence="1" id="KW-0175">Coiled coil</keyword>
<dbReference type="STRING" id="37001.A0A1A9W9X9"/>
<protein>
    <submittedName>
        <fullName evidence="2">Uncharacterized protein</fullName>
    </submittedName>
</protein>
<evidence type="ECO:0000313" key="2">
    <source>
        <dbReference type="EnsemblMetazoa" id="GBRI011693-PA"/>
    </source>
</evidence>
<reference evidence="3" key="1">
    <citation type="submission" date="2014-03" db="EMBL/GenBank/DDBJ databases">
        <authorList>
            <person name="Aksoy S."/>
            <person name="Warren W."/>
            <person name="Wilson R.K."/>
        </authorList>
    </citation>
    <scope>NUCLEOTIDE SEQUENCE [LARGE SCALE GENOMIC DNA]</scope>
    <source>
        <strain evidence="3">IAEA</strain>
    </source>
</reference>
<sequence>MPRIMKLPSNKLTKTQHQIVYRTISPLRHLKQVLLSMPSKYKANAVRQTILHNLLAHILEHIPTLEKALHRDYDDIGKEETFNVKQTSVPSNHDKSDTGENYHWGEDDDDVSASIDMQQILKQNEQAKESFVNKPVPTLNKCEIQGNRKLPGPQKDKQSAEDFFRSIKAIFIEKELKELKNEEEAIKIHNQENSLTHLNLQTLNNNQNAMPEEKEHPKSSQGKDFETEPKEITNQISFKSIETKFENSTDNSVEITGNRGFRTANGKDISLSKEGKKHLEDLLKELNENASDNNAEDGLLCIKNQIISKRNNLLSQKKNIKTSLKRCREDCYCENANELSVSEKRIESDEPVIKKRNNFARKNLLSFNKKFR</sequence>
<reference evidence="2" key="2">
    <citation type="submission" date="2020-05" db="UniProtKB">
        <authorList>
            <consortium name="EnsemblMetazoa"/>
        </authorList>
    </citation>
    <scope>IDENTIFICATION</scope>
    <source>
        <strain evidence="2">IAEA</strain>
    </source>
</reference>
<name>A0A1A9W9X9_9MUSC</name>
<evidence type="ECO:0000256" key="1">
    <source>
        <dbReference type="SAM" id="Coils"/>
    </source>
</evidence>
<dbReference type="Proteomes" id="UP000091820">
    <property type="component" value="Unassembled WGS sequence"/>
</dbReference>
<dbReference type="VEuPathDB" id="VectorBase:GBRI011693"/>
<keyword evidence="3" id="KW-1185">Reference proteome</keyword>
<dbReference type="EnsemblMetazoa" id="GBRI011693-RA">
    <property type="protein sequence ID" value="GBRI011693-PA"/>
    <property type="gene ID" value="GBRI011693"/>
</dbReference>
<feature type="coiled-coil region" evidence="1">
    <location>
        <begin position="269"/>
        <end position="296"/>
    </location>
</feature>
<proteinExistence type="predicted"/>
<dbReference type="PROSITE" id="PS50138">
    <property type="entry name" value="BRCA2_REPEAT"/>
    <property type="match status" value="1"/>
</dbReference>
<dbReference type="AlphaFoldDB" id="A0A1A9W9X9"/>
<dbReference type="InterPro" id="IPR002093">
    <property type="entry name" value="BRCA2_repeat"/>
</dbReference>
<organism evidence="2 3">
    <name type="scientific">Glossina brevipalpis</name>
    <dbReference type="NCBI Taxonomy" id="37001"/>
    <lineage>
        <taxon>Eukaryota</taxon>
        <taxon>Metazoa</taxon>
        <taxon>Ecdysozoa</taxon>
        <taxon>Arthropoda</taxon>
        <taxon>Hexapoda</taxon>
        <taxon>Insecta</taxon>
        <taxon>Pterygota</taxon>
        <taxon>Neoptera</taxon>
        <taxon>Endopterygota</taxon>
        <taxon>Diptera</taxon>
        <taxon>Brachycera</taxon>
        <taxon>Muscomorpha</taxon>
        <taxon>Hippoboscoidea</taxon>
        <taxon>Glossinidae</taxon>
        <taxon>Glossina</taxon>
    </lineage>
</organism>
<evidence type="ECO:0000313" key="3">
    <source>
        <dbReference type="Proteomes" id="UP000091820"/>
    </source>
</evidence>